<sequence>RTNSGPSEFHPCRRCAGRPFRSTLSTGWPSTGLSCLRLLNTTASLSKARQPAEERIIIPSDSSILFTQLFCNFCNLL</sequence>
<evidence type="ECO:0000313" key="1">
    <source>
        <dbReference type="EMBL" id="SBP15823.1"/>
    </source>
</evidence>
<protein>
    <submittedName>
        <fullName evidence="1">Neuralized homolog 2</fullName>
    </submittedName>
</protein>
<gene>
    <name evidence="1" type="primary">NEURL2</name>
</gene>
<organism evidence="1">
    <name type="scientific">Iconisemion striatum</name>
    <dbReference type="NCBI Taxonomy" id="60296"/>
    <lineage>
        <taxon>Eukaryota</taxon>
        <taxon>Metazoa</taxon>
        <taxon>Chordata</taxon>
        <taxon>Craniata</taxon>
        <taxon>Vertebrata</taxon>
        <taxon>Euteleostomi</taxon>
        <taxon>Actinopterygii</taxon>
        <taxon>Neopterygii</taxon>
        <taxon>Teleostei</taxon>
        <taxon>Neoteleostei</taxon>
        <taxon>Acanthomorphata</taxon>
        <taxon>Ovalentaria</taxon>
        <taxon>Atherinomorphae</taxon>
        <taxon>Cyprinodontiformes</taxon>
        <taxon>Nothobranchiidae</taxon>
        <taxon>Iconisemion</taxon>
    </lineage>
</organism>
<accession>A0A1A7XCW9</accession>
<dbReference type="EMBL" id="HADW01014423">
    <property type="protein sequence ID" value="SBP15823.1"/>
    <property type="molecule type" value="Transcribed_RNA"/>
</dbReference>
<reference evidence="1" key="1">
    <citation type="submission" date="2016-05" db="EMBL/GenBank/DDBJ databases">
        <authorList>
            <person name="Lavstsen T."/>
            <person name="Jespersen J.S."/>
        </authorList>
    </citation>
    <scope>NUCLEOTIDE SEQUENCE</scope>
    <source>
        <tissue evidence="1">Brain</tissue>
    </source>
</reference>
<feature type="non-terminal residue" evidence="1">
    <location>
        <position position="1"/>
    </location>
</feature>
<dbReference type="AlphaFoldDB" id="A0A1A7XCW9"/>
<reference evidence="1" key="2">
    <citation type="submission" date="2016-06" db="EMBL/GenBank/DDBJ databases">
        <title>The genome of a short-lived fish provides insights into sex chromosome evolution and the genetic control of aging.</title>
        <authorList>
            <person name="Reichwald K."/>
            <person name="Felder M."/>
            <person name="Petzold A."/>
            <person name="Koch P."/>
            <person name="Groth M."/>
            <person name="Platzer M."/>
        </authorList>
    </citation>
    <scope>NUCLEOTIDE SEQUENCE</scope>
    <source>
        <tissue evidence="1">Brain</tissue>
    </source>
</reference>
<proteinExistence type="predicted"/>
<name>A0A1A7XCW9_9TELE</name>